<evidence type="ECO:0000313" key="1">
    <source>
        <dbReference type="EMBL" id="GEU73313.1"/>
    </source>
</evidence>
<gene>
    <name evidence="1" type="ORF">Tci_045291</name>
</gene>
<dbReference type="EMBL" id="BKCJ010006663">
    <property type="protein sequence ID" value="GEU73313.1"/>
    <property type="molecule type" value="Genomic_DNA"/>
</dbReference>
<name>A0A6L2MH74_TANCI</name>
<sequence>MISLADKAILSGADNHPPMLEKDMYDSWKSRMELYMLNRQHGRMILESFENSPLLWLTVEENGVTRLKKYSKLSTTKAIQADCDVKATNIIKLTVLYQDVELALEKQVKEMNNIVFKRNQFAQTVHMLTKPQFFYDHSTRQALGFQNPCYLKRAQQLKPKLYDGSVIQKTDAIVIHDSEETLMLEDESLQPEEPNLSSSTTLVEVPKELPKVSMAIEQHCVEKNKFQDKMKNVLKDNERLLEEAISVDIVNIVVHDHANSACKTVNEKVLVITSLKETLSELKGKAVVNKAENLHPIDPELLKIDVAPLAPKLRNNRTAHTDYLRHTQEETSTIREIVKSERLLNPLNTSLDYASAVAAMVVWQHGDDVVVRWCREDDVVGVKWRLWWWFRRWQRHVVASGVVDLIDREEGNVFGVSRKSSPKKFSGGGGWPEPAGVGGGVVLCVL</sequence>
<dbReference type="AlphaFoldDB" id="A0A6L2MH74"/>
<evidence type="ECO:0008006" key="2">
    <source>
        <dbReference type="Google" id="ProtNLM"/>
    </source>
</evidence>
<reference evidence="1" key="1">
    <citation type="journal article" date="2019" name="Sci. Rep.">
        <title>Draft genome of Tanacetum cinerariifolium, the natural source of mosquito coil.</title>
        <authorList>
            <person name="Yamashiro T."/>
            <person name="Shiraishi A."/>
            <person name="Satake H."/>
            <person name="Nakayama K."/>
        </authorList>
    </citation>
    <scope>NUCLEOTIDE SEQUENCE</scope>
</reference>
<organism evidence="1">
    <name type="scientific">Tanacetum cinerariifolium</name>
    <name type="common">Dalmatian daisy</name>
    <name type="synonym">Chrysanthemum cinerariifolium</name>
    <dbReference type="NCBI Taxonomy" id="118510"/>
    <lineage>
        <taxon>Eukaryota</taxon>
        <taxon>Viridiplantae</taxon>
        <taxon>Streptophyta</taxon>
        <taxon>Embryophyta</taxon>
        <taxon>Tracheophyta</taxon>
        <taxon>Spermatophyta</taxon>
        <taxon>Magnoliopsida</taxon>
        <taxon>eudicotyledons</taxon>
        <taxon>Gunneridae</taxon>
        <taxon>Pentapetalae</taxon>
        <taxon>asterids</taxon>
        <taxon>campanulids</taxon>
        <taxon>Asterales</taxon>
        <taxon>Asteraceae</taxon>
        <taxon>Asteroideae</taxon>
        <taxon>Anthemideae</taxon>
        <taxon>Anthemidinae</taxon>
        <taxon>Tanacetum</taxon>
    </lineage>
</organism>
<comment type="caution">
    <text evidence="1">The sequence shown here is derived from an EMBL/GenBank/DDBJ whole genome shotgun (WGS) entry which is preliminary data.</text>
</comment>
<accession>A0A6L2MH74</accession>
<proteinExistence type="predicted"/>
<protein>
    <recommendedName>
        <fullName evidence="2">Integrase, catalytic region, zinc finger, CCHC-type, peptidase aspartic, catalytic</fullName>
    </recommendedName>
</protein>